<dbReference type="Proteomes" id="UP001164250">
    <property type="component" value="Chromosome 3"/>
</dbReference>
<reference evidence="2" key="1">
    <citation type="journal article" date="2023" name="G3 (Bethesda)">
        <title>Genome assembly and association tests identify interacting loci associated with vigor, precocity, and sex in interspecific pistachio rootstocks.</title>
        <authorList>
            <person name="Palmer W."/>
            <person name="Jacygrad E."/>
            <person name="Sagayaradj S."/>
            <person name="Cavanaugh K."/>
            <person name="Han R."/>
            <person name="Bertier L."/>
            <person name="Beede B."/>
            <person name="Kafkas S."/>
            <person name="Golino D."/>
            <person name="Preece J."/>
            <person name="Michelmore R."/>
        </authorList>
    </citation>
    <scope>NUCLEOTIDE SEQUENCE [LARGE SCALE GENOMIC DNA]</scope>
</reference>
<evidence type="ECO:0000313" key="1">
    <source>
        <dbReference type="EMBL" id="KAJ0101687.1"/>
    </source>
</evidence>
<protein>
    <submittedName>
        <fullName evidence="1">Uncharacterized protein</fullName>
    </submittedName>
</protein>
<organism evidence="1 2">
    <name type="scientific">Pistacia atlantica</name>
    <dbReference type="NCBI Taxonomy" id="434234"/>
    <lineage>
        <taxon>Eukaryota</taxon>
        <taxon>Viridiplantae</taxon>
        <taxon>Streptophyta</taxon>
        <taxon>Embryophyta</taxon>
        <taxon>Tracheophyta</taxon>
        <taxon>Spermatophyta</taxon>
        <taxon>Magnoliopsida</taxon>
        <taxon>eudicotyledons</taxon>
        <taxon>Gunneridae</taxon>
        <taxon>Pentapetalae</taxon>
        <taxon>rosids</taxon>
        <taxon>malvids</taxon>
        <taxon>Sapindales</taxon>
        <taxon>Anacardiaceae</taxon>
        <taxon>Pistacia</taxon>
    </lineage>
</organism>
<comment type="caution">
    <text evidence="1">The sequence shown here is derived from an EMBL/GenBank/DDBJ whole genome shotgun (WGS) entry which is preliminary data.</text>
</comment>
<sequence length="165" mass="19111">MSSAIHFFSLSCKPRNPILSTNSSFSTQSTLVTLRSLCFFTTLTHSVFFKGCLSMINVERPIRQSIICMARRYAPNSRLRKMKSRKRGGDPEKKRTRKRKRTGKRKGRGETRKKKNVKVIRLASSAGTGFFYAKKKNTKNMKKLDIKKYDPTIKRHVKFAEVKMK</sequence>
<proteinExistence type="predicted"/>
<keyword evidence="2" id="KW-1185">Reference proteome</keyword>
<gene>
    <name evidence="1" type="ORF">Patl1_04726</name>
</gene>
<name>A0ACC1BRG6_9ROSI</name>
<dbReference type="EMBL" id="CM047899">
    <property type="protein sequence ID" value="KAJ0101687.1"/>
    <property type="molecule type" value="Genomic_DNA"/>
</dbReference>
<accession>A0ACC1BRG6</accession>
<evidence type="ECO:0000313" key="2">
    <source>
        <dbReference type="Proteomes" id="UP001164250"/>
    </source>
</evidence>